<dbReference type="Pfam" id="PF05708">
    <property type="entry name" value="Peptidase_C92"/>
    <property type="match status" value="1"/>
</dbReference>
<proteinExistence type="predicted"/>
<evidence type="ECO:0000313" key="1">
    <source>
        <dbReference type="EMBL" id="SUB77567.1"/>
    </source>
</evidence>
<sequence>MVGAPGVQKIARIHLFIPAVFIILAFCACNAKEAGSKKNVRQIKPEKLFTNLSEGDLVCRLGSGFFSNHFRKHASQEKRFSHIGIISREGEHLYVYHTEASELTGQGSVKKESLETFLKGLDTYAFYRLELPVETKLRIIAQAELYFREKVPFDLAFDTFDDRKMYCTEFVARCINKACDSTVIVPALTINGKSFIGLDDIYKHPLCREVS</sequence>
<gene>
    <name evidence="1" type="ORF">NCTC13100_00692</name>
</gene>
<accession>A0A379DHU5</accession>
<dbReference type="InterPro" id="IPR038765">
    <property type="entry name" value="Papain-like_cys_pep_sf"/>
</dbReference>
<reference evidence="1 2" key="1">
    <citation type="submission" date="2018-06" db="EMBL/GenBank/DDBJ databases">
        <authorList>
            <consortium name="Pathogen Informatics"/>
            <person name="Doyle S."/>
        </authorList>
    </citation>
    <scope>NUCLEOTIDE SEQUENCE [LARGE SCALE GENOMIC DNA]</scope>
    <source>
        <strain evidence="1 2">NCTC13100</strain>
    </source>
</reference>
<dbReference type="InterPro" id="IPR024453">
    <property type="entry name" value="Peptidase_C92"/>
</dbReference>
<dbReference type="Gene3D" id="3.90.1720.10">
    <property type="entry name" value="endopeptidase domain like (from Nostoc punctiforme)"/>
    <property type="match status" value="1"/>
</dbReference>
<dbReference type="AlphaFoldDB" id="A0A379DHU5"/>
<organism evidence="1 2">
    <name type="scientific">Porphyromonas macacae</name>
    <dbReference type="NCBI Taxonomy" id="28115"/>
    <lineage>
        <taxon>Bacteria</taxon>
        <taxon>Pseudomonadati</taxon>
        <taxon>Bacteroidota</taxon>
        <taxon>Bacteroidia</taxon>
        <taxon>Bacteroidales</taxon>
        <taxon>Porphyromonadaceae</taxon>
        <taxon>Porphyromonas</taxon>
    </lineage>
</organism>
<dbReference type="RefSeq" id="WP_018361015.1">
    <property type="nucleotide sequence ID" value="NZ_UGTI01000001.1"/>
</dbReference>
<dbReference type="Proteomes" id="UP000254263">
    <property type="component" value="Unassembled WGS sequence"/>
</dbReference>
<evidence type="ECO:0000313" key="2">
    <source>
        <dbReference type="Proteomes" id="UP000254263"/>
    </source>
</evidence>
<dbReference type="SUPFAM" id="SSF54001">
    <property type="entry name" value="Cysteine proteinases"/>
    <property type="match status" value="1"/>
</dbReference>
<dbReference type="EMBL" id="UGTI01000001">
    <property type="protein sequence ID" value="SUB77567.1"/>
    <property type="molecule type" value="Genomic_DNA"/>
</dbReference>
<protein>
    <submittedName>
        <fullName evidence="1">Orthopoxvirus protein of uncharacterized function (DUF830)</fullName>
    </submittedName>
</protein>
<name>A0A379DHU5_9PORP</name>